<feature type="compositionally biased region" description="Basic and acidic residues" evidence="1">
    <location>
        <begin position="259"/>
        <end position="270"/>
    </location>
</feature>
<dbReference type="InterPro" id="IPR001005">
    <property type="entry name" value="SANT/Myb"/>
</dbReference>
<dbReference type="InterPro" id="IPR009057">
    <property type="entry name" value="Homeodomain-like_sf"/>
</dbReference>
<evidence type="ECO:0000256" key="1">
    <source>
        <dbReference type="SAM" id="MobiDB-lite"/>
    </source>
</evidence>
<comment type="caution">
    <text evidence="3">The sequence shown here is derived from an EMBL/GenBank/DDBJ whole genome shotgun (WGS) entry which is preliminary data.</text>
</comment>
<feature type="domain" description="Myb-like" evidence="2">
    <location>
        <begin position="404"/>
        <end position="452"/>
    </location>
</feature>
<dbReference type="CDD" id="cd00167">
    <property type="entry name" value="SANT"/>
    <property type="match status" value="1"/>
</dbReference>
<feature type="region of interest" description="Disordered" evidence="1">
    <location>
        <begin position="245"/>
        <end position="270"/>
    </location>
</feature>
<dbReference type="SMART" id="SM00717">
    <property type="entry name" value="SANT"/>
    <property type="match status" value="1"/>
</dbReference>
<sequence length="603" mass="65968">MLPILPVHTKKKKKTTHRPRPQAKKRCVSKPGAVAPDATTNLTVDAPNNSSAAIDAENAAVQASAESSSPLDKFASVFQEPVAPVVANTHDNFDDLPSLPLPHVNPLDAQDANDQALVLAAEAAAALLDVDDGESIDAAAILGVNVPTTHADNIDQTTLHESAGGMGASSDSIANEEEEETKRYFPPVPALPPLGRDNPLGPNIKTFTSEPPKAHMSCVHSNFLQYYYNNEAVGVQHALSINVEKKKQDDDNDNSLIDQDEKGNNESEQKEIVDKRTLMSFCSKYPKRKEEKVKEESVADTDTVKSVMFDKESTADTAIGSSTAAAAAVNGTINKTAEENNAPQVEIIDGEMVVRNSTLFSTTNRVSTSAIDDEFGTAIEEDESSALGIVQAKYDSYTTKTRTKPSRWGVDETRAFYKALRQCGSDFSMMQMFLPGRTRSQLKSKFKLEQRRHPRLVDMALDPKKVVKLDLSVFGELEIPDEVTPISIVQPQKGEEAKTDDDMVNETPAVEDDTNVIQTEPNDMDRIFDHLFDDNNEEAREKTGDDNNGVQTHDSSVENQTHTEATEDKQPALLLAPVVKPKVKRTKKFKAKPTMAKKASVKI</sequence>
<reference evidence="3 4" key="1">
    <citation type="submission" date="2024-10" db="EMBL/GenBank/DDBJ databases">
        <title>Updated reference genomes for cyclostephanoid diatoms.</title>
        <authorList>
            <person name="Roberts W.R."/>
            <person name="Alverson A.J."/>
        </authorList>
    </citation>
    <scope>NUCLEOTIDE SEQUENCE [LARGE SCALE GENOMIC DNA]</scope>
    <source>
        <strain evidence="3 4">AJA010-31</strain>
    </source>
</reference>
<evidence type="ECO:0000259" key="2">
    <source>
        <dbReference type="SMART" id="SM00717"/>
    </source>
</evidence>
<feature type="region of interest" description="Disordered" evidence="1">
    <location>
        <begin position="1"/>
        <end position="50"/>
    </location>
</feature>
<feature type="compositionally biased region" description="Polar residues" evidence="1">
    <location>
        <begin position="546"/>
        <end position="563"/>
    </location>
</feature>
<dbReference type="PANTHER" id="PTHR22929">
    <property type="entry name" value="RNA POLYMERASE III TRANSCRIPTION INITIATION FACTOR B"/>
    <property type="match status" value="1"/>
</dbReference>
<gene>
    <name evidence="3" type="ORF">ACHAWO_007930</name>
</gene>
<dbReference type="Pfam" id="PF15963">
    <property type="entry name" value="Myb_DNA-bind_7"/>
    <property type="match status" value="1"/>
</dbReference>
<dbReference type="PANTHER" id="PTHR22929:SF0">
    <property type="entry name" value="TRANSCRIPTION FACTOR TFIIIB COMPONENT B'' HOMOLOG"/>
    <property type="match status" value="1"/>
</dbReference>
<organism evidence="3 4">
    <name type="scientific">Cyclotella atomus</name>
    <dbReference type="NCBI Taxonomy" id="382360"/>
    <lineage>
        <taxon>Eukaryota</taxon>
        <taxon>Sar</taxon>
        <taxon>Stramenopiles</taxon>
        <taxon>Ochrophyta</taxon>
        <taxon>Bacillariophyta</taxon>
        <taxon>Coscinodiscophyceae</taxon>
        <taxon>Thalassiosirophycidae</taxon>
        <taxon>Stephanodiscales</taxon>
        <taxon>Stephanodiscaceae</taxon>
        <taxon>Cyclotella</taxon>
    </lineage>
</organism>
<name>A0ABD3MKU4_9STRA</name>
<accession>A0ABD3MKU4</accession>
<feature type="region of interest" description="Disordered" evidence="1">
    <location>
        <begin position="584"/>
        <end position="603"/>
    </location>
</feature>
<keyword evidence="4" id="KW-1185">Reference proteome</keyword>
<dbReference type="InterPro" id="IPR039467">
    <property type="entry name" value="TFIIIB_B''_Myb"/>
</dbReference>
<feature type="region of interest" description="Disordered" evidence="1">
    <location>
        <begin position="538"/>
        <end position="573"/>
    </location>
</feature>
<evidence type="ECO:0000313" key="3">
    <source>
        <dbReference type="EMBL" id="KAL3764559.1"/>
    </source>
</evidence>
<evidence type="ECO:0000313" key="4">
    <source>
        <dbReference type="Proteomes" id="UP001530400"/>
    </source>
</evidence>
<feature type="compositionally biased region" description="Low complexity" evidence="1">
    <location>
        <begin position="592"/>
        <end position="603"/>
    </location>
</feature>
<dbReference type="SUPFAM" id="SSF46689">
    <property type="entry name" value="Homeodomain-like"/>
    <property type="match status" value="1"/>
</dbReference>
<feature type="compositionally biased region" description="Basic residues" evidence="1">
    <location>
        <begin position="8"/>
        <end position="28"/>
    </location>
</feature>
<feature type="compositionally biased region" description="Polar residues" evidence="1">
    <location>
        <begin position="38"/>
        <end position="50"/>
    </location>
</feature>
<dbReference type="AlphaFoldDB" id="A0ABD3MKU4"/>
<protein>
    <recommendedName>
        <fullName evidence="2">Myb-like domain-containing protein</fullName>
    </recommendedName>
</protein>
<dbReference type="EMBL" id="JALLPJ020001417">
    <property type="protein sequence ID" value="KAL3764559.1"/>
    <property type="molecule type" value="Genomic_DNA"/>
</dbReference>
<proteinExistence type="predicted"/>
<dbReference type="Proteomes" id="UP001530400">
    <property type="component" value="Unassembled WGS sequence"/>
</dbReference>
<dbReference type="Gene3D" id="1.10.10.60">
    <property type="entry name" value="Homeodomain-like"/>
    <property type="match status" value="1"/>
</dbReference>